<dbReference type="PRINTS" id="PR00738">
    <property type="entry name" value="GLHYDRLASE20"/>
</dbReference>
<organism evidence="9 10">
    <name type="scientific">Pustulibacterium marinum</name>
    <dbReference type="NCBI Taxonomy" id="1224947"/>
    <lineage>
        <taxon>Bacteria</taxon>
        <taxon>Pseudomonadati</taxon>
        <taxon>Bacteroidota</taxon>
        <taxon>Flavobacteriia</taxon>
        <taxon>Flavobacteriales</taxon>
        <taxon>Flavobacteriaceae</taxon>
        <taxon>Pustulibacterium</taxon>
    </lineage>
</organism>
<dbReference type="GO" id="GO:0004563">
    <property type="term" value="F:beta-N-acetylhexosaminidase activity"/>
    <property type="evidence" value="ECO:0007669"/>
    <property type="project" value="InterPro"/>
</dbReference>
<evidence type="ECO:0000313" key="10">
    <source>
        <dbReference type="Proteomes" id="UP000199138"/>
    </source>
</evidence>
<evidence type="ECO:0000256" key="3">
    <source>
        <dbReference type="ARBA" id="ARBA00023180"/>
    </source>
</evidence>
<dbReference type="RefSeq" id="WP_093024350.1">
    <property type="nucleotide sequence ID" value="NZ_FPBK01000003.1"/>
</dbReference>
<proteinExistence type="inferred from homology"/>
<evidence type="ECO:0000259" key="7">
    <source>
        <dbReference type="Pfam" id="PF00728"/>
    </source>
</evidence>
<gene>
    <name evidence="9" type="ORF">SAMN05216480_103150</name>
</gene>
<feature type="chain" id="PRO_5011768578" evidence="6">
    <location>
        <begin position="21"/>
        <end position="667"/>
    </location>
</feature>
<evidence type="ECO:0000313" key="9">
    <source>
        <dbReference type="EMBL" id="SFU43201.1"/>
    </source>
</evidence>
<keyword evidence="10" id="KW-1185">Reference proteome</keyword>
<dbReference type="STRING" id="1224947.SAMN05216480_103150"/>
<dbReference type="Gene3D" id="3.30.379.10">
    <property type="entry name" value="Chitobiase/beta-hexosaminidase domain 2-like"/>
    <property type="match status" value="1"/>
</dbReference>
<dbReference type="InterPro" id="IPR025705">
    <property type="entry name" value="Beta_hexosaminidase_sua/sub"/>
</dbReference>
<evidence type="ECO:0000256" key="5">
    <source>
        <dbReference type="PIRSR" id="PIRSR625705-1"/>
    </source>
</evidence>
<feature type="active site" description="Proton donor" evidence="5">
    <location>
        <position position="321"/>
    </location>
</feature>
<evidence type="ECO:0000256" key="4">
    <source>
        <dbReference type="ARBA" id="ARBA00023295"/>
    </source>
</evidence>
<evidence type="ECO:0000256" key="6">
    <source>
        <dbReference type="SAM" id="SignalP"/>
    </source>
</evidence>
<dbReference type="GO" id="GO:0006689">
    <property type="term" value="P:ganglioside catabolic process"/>
    <property type="evidence" value="ECO:0007669"/>
    <property type="project" value="TreeGrafter"/>
</dbReference>
<keyword evidence="6" id="KW-0732">Signal</keyword>
<dbReference type="Gene3D" id="3.20.20.80">
    <property type="entry name" value="Glycosidases"/>
    <property type="match status" value="1"/>
</dbReference>
<dbReference type="PANTHER" id="PTHR22600:SF21">
    <property type="entry name" value="BETA-HEXOSAMINIDASE A"/>
    <property type="match status" value="1"/>
</dbReference>
<dbReference type="Pfam" id="PF00728">
    <property type="entry name" value="Glyco_hydro_20"/>
    <property type="match status" value="1"/>
</dbReference>
<dbReference type="InterPro" id="IPR029018">
    <property type="entry name" value="Hex-like_dom2"/>
</dbReference>
<dbReference type="EMBL" id="FPBK01000003">
    <property type="protein sequence ID" value="SFU43201.1"/>
    <property type="molecule type" value="Genomic_DNA"/>
</dbReference>
<name>A0A1I7G4D7_9FLAO</name>
<dbReference type="GO" id="GO:0016020">
    <property type="term" value="C:membrane"/>
    <property type="evidence" value="ECO:0007669"/>
    <property type="project" value="TreeGrafter"/>
</dbReference>
<evidence type="ECO:0000256" key="1">
    <source>
        <dbReference type="ARBA" id="ARBA00006285"/>
    </source>
</evidence>
<dbReference type="InterPro" id="IPR029019">
    <property type="entry name" value="HEX_eukaryotic_N"/>
</dbReference>
<reference evidence="9 10" key="1">
    <citation type="submission" date="2016-10" db="EMBL/GenBank/DDBJ databases">
        <authorList>
            <person name="de Groot N.N."/>
        </authorList>
    </citation>
    <scope>NUCLEOTIDE SEQUENCE [LARGE SCALE GENOMIC DNA]</scope>
    <source>
        <strain evidence="9 10">CGMCC 1.12333</strain>
    </source>
</reference>
<comment type="similarity">
    <text evidence="1">Belongs to the glycosyl hydrolase 20 family.</text>
</comment>
<feature type="domain" description="Beta-hexosaminidase eukaryotic type N-terminal" evidence="8">
    <location>
        <begin position="30"/>
        <end position="143"/>
    </location>
</feature>
<dbReference type="InterPro" id="IPR017853">
    <property type="entry name" value="GH"/>
</dbReference>
<dbReference type="SUPFAM" id="SSF51445">
    <property type="entry name" value="(Trans)glycosidases"/>
    <property type="match status" value="1"/>
</dbReference>
<dbReference type="GO" id="GO:0005975">
    <property type="term" value="P:carbohydrate metabolic process"/>
    <property type="evidence" value="ECO:0007669"/>
    <property type="project" value="InterPro"/>
</dbReference>
<dbReference type="GO" id="GO:0030203">
    <property type="term" value="P:glycosaminoglycan metabolic process"/>
    <property type="evidence" value="ECO:0007669"/>
    <property type="project" value="TreeGrafter"/>
</dbReference>
<dbReference type="Pfam" id="PF14845">
    <property type="entry name" value="Glycohydro_20b2"/>
    <property type="match status" value="1"/>
</dbReference>
<accession>A0A1I7G4D7</accession>
<feature type="domain" description="Glycoside hydrolase family 20 catalytic" evidence="7">
    <location>
        <begin position="164"/>
        <end position="475"/>
    </location>
</feature>
<keyword evidence="3" id="KW-0325">Glycoprotein</keyword>
<sequence length="667" mass="75937">MLKKILTLVFVTTAIFIGNAQEANEVYNIIPWPAKVKTVTGSCILNEDFKVNIQGDYHSRIYGGASRFLRRLADKTGVFIDQGFATKKNEYPNAILQISIERPGVVKLGEDESYSLDVSEGKIILKSTTDIGALRGLETLLQLVSFSETEYFFQTVKIEDEPRFPWRGLMMDVSRHFMPVDVVKRNIDALAAAKMNVFHWHLADDQGWRVEIKSLPELTEKGSDGFWFTQEQIKDVVAYAVERGIRVIPEIDVPGHATAMSVAYPQISSKKDTVYTIERYAGVFDPTLDPTIDETYEVLEKVIAEMAPLFPDPYFHIGGDENEGKQWAANEDIQKFMKEHDLKDKHQLQSYFNIKLQKILKKYGKIMMGWDEIFQPELPKDVVIQSWRGKEAMIQSAQQGSQTILSNGYYIDLNNSMKGHYLNDPLEKDNPLTPQQAKNILGGEATMWAELATPLTVDSRIWPRTAAIAERLWSSQDVNDYDNLRKRLVQFNLDLELLGITHLSYRDVILRNMANGRNIMPLQNMTAICEPLKGYTRNMGGTEYKTYNPYTLFADACVVDASDAVAFKHAVAAFIQKHNEENRKAVKIYLQKWATLYDDLKTLQPNPTLQKIMPIAERVQNVCKPLLAKMNGEKAKLKKKDFKVLEAPVEDVEIVITTDLQLLFEAL</sequence>
<evidence type="ECO:0000259" key="8">
    <source>
        <dbReference type="Pfam" id="PF14845"/>
    </source>
</evidence>
<keyword evidence="4" id="KW-0326">Glycosidase</keyword>
<dbReference type="OrthoDB" id="9763537at2"/>
<dbReference type="Proteomes" id="UP000199138">
    <property type="component" value="Unassembled WGS sequence"/>
</dbReference>
<dbReference type="AlphaFoldDB" id="A0A1I7G4D7"/>
<dbReference type="SUPFAM" id="SSF55545">
    <property type="entry name" value="beta-N-acetylhexosaminidase-like domain"/>
    <property type="match status" value="1"/>
</dbReference>
<evidence type="ECO:0000256" key="2">
    <source>
        <dbReference type="ARBA" id="ARBA00022801"/>
    </source>
</evidence>
<dbReference type="GO" id="GO:0005764">
    <property type="term" value="C:lysosome"/>
    <property type="evidence" value="ECO:0007669"/>
    <property type="project" value="TreeGrafter"/>
</dbReference>
<keyword evidence="2" id="KW-0378">Hydrolase</keyword>
<feature type="signal peptide" evidence="6">
    <location>
        <begin position="1"/>
        <end position="20"/>
    </location>
</feature>
<dbReference type="PANTHER" id="PTHR22600">
    <property type="entry name" value="BETA-HEXOSAMINIDASE"/>
    <property type="match status" value="1"/>
</dbReference>
<dbReference type="InterPro" id="IPR015883">
    <property type="entry name" value="Glyco_hydro_20_cat"/>
</dbReference>
<protein>
    <submittedName>
        <fullName evidence="9">Hexosaminidase</fullName>
    </submittedName>
</protein>